<gene>
    <name evidence="2" type="ORF">SAMN02745674_02170</name>
</gene>
<sequence>MNEMSRPPDVAKHTPTVRLNGELVALLDRTPTGEQVLNAAGLRPASAYALLHWPTRGPTREIGLEEVLALPRAGQVLEYFAIRADGVSYFVLDEERYAWAGPLDLDTLMRVGRVDSAVELWQERHDEPDRRVLEGTRVDLDREGVERFYTRKRVWTLEVQGETTQWDNPRVLVRDAIIKAGFDPSKAWTIKFKVKGAPIRDVQQMDTIDLSEPGVERLRVRPSHVDNGDGSKEPRRDFSLLAADATFLATSGYQWHTIVDGQRWLIVDNYPLPAGYNTSTCRLAVDMPLNYPAAQLDMFFCDPALQINGVSPPQTGHRQPINGVVFQRWSRHRGAGSAWCPGVDNLASHFALIEHSIGREVGA</sequence>
<accession>A0A1T4RGW5</accession>
<dbReference type="InterPro" id="IPR025701">
    <property type="entry name" value="UBQ-conjugat_E2_E"/>
</dbReference>
<dbReference type="STRING" id="1122188.SAMN02745674_02170"/>
<reference evidence="2 3" key="1">
    <citation type="submission" date="2017-02" db="EMBL/GenBank/DDBJ databases">
        <authorList>
            <person name="Peterson S.W."/>
        </authorList>
    </citation>
    <scope>NUCLEOTIDE SEQUENCE [LARGE SCALE GENOMIC DNA]</scope>
    <source>
        <strain evidence="2 3">DSM 21749</strain>
    </source>
</reference>
<name>A0A1T4RGW5_9GAMM</name>
<evidence type="ECO:0000259" key="1">
    <source>
        <dbReference type="Pfam" id="PF14452"/>
    </source>
</evidence>
<dbReference type="Pfam" id="PF14462">
    <property type="entry name" value="Prok-E2_E"/>
    <property type="match status" value="1"/>
</dbReference>
<evidence type="ECO:0000313" key="2">
    <source>
        <dbReference type="EMBL" id="SKA14891.1"/>
    </source>
</evidence>
<dbReference type="RefSeq" id="WP_078758723.1">
    <property type="nucleotide sequence ID" value="NZ_FUXP01000008.1"/>
</dbReference>
<dbReference type="Proteomes" id="UP000190061">
    <property type="component" value="Unassembled WGS sequence"/>
</dbReference>
<dbReference type="EMBL" id="FUXP01000008">
    <property type="protein sequence ID" value="SKA14891.1"/>
    <property type="molecule type" value="Genomic_DNA"/>
</dbReference>
<dbReference type="AlphaFoldDB" id="A0A1T4RGW5"/>
<proteinExistence type="predicted"/>
<protein>
    <submittedName>
        <fullName evidence="2">Multiubiquitin</fullName>
    </submittedName>
</protein>
<dbReference type="Pfam" id="PF14452">
    <property type="entry name" value="Multi_ubiq"/>
    <property type="match status" value="1"/>
</dbReference>
<organism evidence="2 3">
    <name type="scientific">Lysobacter spongiicola DSM 21749</name>
    <dbReference type="NCBI Taxonomy" id="1122188"/>
    <lineage>
        <taxon>Bacteria</taxon>
        <taxon>Pseudomonadati</taxon>
        <taxon>Pseudomonadota</taxon>
        <taxon>Gammaproteobacteria</taxon>
        <taxon>Lysobacterales</taxon>
        <taxon>Lysobacteraceae</taxon>
        <taxon>Novilysobacter</taxon>
    </lineage>
</organism>
<dbReference type="InterPro" id="IPR027802">
    <property type="entry name" value="Multi-ubiquitin_dom"/>
</dbReference>
<dbReference type="OrthoDB" id="256126at2"/>
<keyword evidence="3" id="KW-1185">Reference proteome</keyword>
<evidence type="ECO:0000313" key="3">
    <source>
        <dbReference type="Proteomes" id="UP000190061"/>
    </source>
</evidence>
<feature type="domain" description="Multi-ubiquitin" evidence="1">
    <location>
        <begin position="16"/>
        <end position="70"/>
    </location>
</feature>